<evidence type="ECO:0000256" key="2">
    <source>
        <dbReference type="ARBA" id="ARBA00023002"/>
    </source>
</evidence>
<dbReference type="EMBL" id="JABAIK010000001">
    <property type="protein sequence ID" value="NLS11459.1"/>
    <property type="molecule type" value="Genomic_DNA"/>
</dbReference>
<evidence type="ECO:0000313" key="4">
    <source>
        <dbReference type="Proteomes" id="UP000535589"/>
    </source>
</evidence>
<dbReference type="PANTHER" id="PTHR44196:SF1">
    <property type="entry name" value="DEHYDROGENASE_REDUCTASE SDR FAMILY MEMBER 7B"/>
    <property type="match status" value="1"/>
</dbReference>
<dbReference type="InterPro" id="IPR002347">
    <property type="entry name" value="SDR_fam"/>
</dbReference>
<keyword evidence="2" id="KW-0560">Oxidoreductase</keyword>
<dbReference type="SUPFAM" id="SSF51735">
    <property type="entry name" value="NAD(P)-binding Rossmann-fold domains"/>
    <property type="match status" value="1"/>
</dbReference>
<dbReference type="GO" id="GO:0016020">
    <property type="term" value="C:membrane"/>
    <property type="evidence" value="ECO:0007669"/>
    <property type="project" value="TreeGrafter"/>
</dbReference>
<dbReference type="PANTHER" id="PTHR44196">
    <property type="entry name" value="DEHYDROGENASE/REDUCTASE SDR FAMILY MEMBER 7B"/>
    <property type="match status" value="1"/>
</dbReference>
<gene>
    <name evidence="3" type="ORF">HGP28_00975</name>
</gene>
<protein>
    <submittedName>
        <fullName evidence="3">SDR family NAD(P)-dependent oxidoreductase</fullName>
    </submittedName>
</protein>
<accession>A0A7X8TMV0</accession>
<dbReference type="AlphaFoldDB" id="A0A7X8TMV0"/>
<proteinExistence type="inferred from homology"/>
<dbReference type="RefSeq" id="WP_168834561.1">
    <property type="nucleotide sequence ID" value="NZ_JABAIK010000001.1"/>
</dbReference>
<dbReference type="PROSITE" id="PS00061">
    <property type="entry name" value="ADH_SHORT"/>
    <property type="match status" value="1"/>
</dbReference>
<dbReference type="Pfam" id="PF00106">
    <property type="entry name" value="adh_short"/>
    <property type="match status" value="1"/>
</dbReference>
<dbReference type="Gene3D" id="3.40.50.720">
    <property type="entry name" value="NAD(P)-binding Rossmann-like Domain"/>
    <property type="match status" value="1"/>
</dbReference>
<dbReference type="GO" id="GO:0016491">
    <property type="term" value="F:oxidoreductase activity"/>
    <property type="evidence" value="ECO:0007669"/>
    <property type="project" value="UniProtKB-KW"/>
</dbReference>
<comment type="caution">
    <text evidence="3">The sequence shown here is derived from an EMBL/GenBank/DDBJ whole genome shotgun (WGS) entry which is preliminary data.</text>
</comment>
<evidence type="ECO:0000256" key="1">
    <source>
        <dbReference type="ARBA" id="ARBA00006484"/>
    </source>
</evidence>
<sequence length="240" mass="26231">MKGILITGATSGIGHQLALDYANSGWRVIACGRNQTALKELSASHEHIDTRAFDVTELTQVHQALESLPWVPDVWLLNAGNCEYIDDGVMDAALFERVMKVNVIGLVYCLEAIQRHFLPGQQLVLVGSIASEMALPRAEAYGASKAAVSYLARTLAVDLAPKGITVSTVYPGFVDTPLTQKNDFSMPMMISVEQASAAIRQGIEQRKLAIYCPKRFTALLRLLALLPYRWQKALAAKLSS</sequence>
<reference evidence="3 4" key="1">
    <citation type="submission" date="2020-04" db="EMBL/GenBank/DDBJ databases">
        <title>Vibrio sp. SM6, a novel species isolated from seawater.</title>
        <authorList>
            <person name="Wang X."/>
        </authorList>
    </citation>
    <scope>NUCLEOTIDE SEQUENCE [LARGE SCALE GENOMIC DNA]</scope>
    <source>
        <strain evidence="3 4">SM6</strain>
    </source>
</reference>
<evidence type="ECO:0000313" key="3">
    <source>
        <dbReference type="EMBL" id="NLS11459.1"/>
    </source>
</evidence>
<dbReference type="Proteomes" id="UP000535589">
    <property type="component" value="Unassembled WGS sequence"/>
</dbReference>
<keyword evidence="4" id="KW-1185">Reference proteome</keyword>
<dbReference type="PRINTS" id="PR00081">
    <property type="entry name" value="GDHRDH"/>
</dbReference>
<dbReference type="InterPro" id="IPR036291">
    <property type="entry name" value="NAD(P)-bd_dom_sf"/>
</dbReference>
<name>A0A7X8TMV0_9VIBR</name>
<dbReference type="InterPro" id="IPR020904">
    <property type="entry name" value="Sc_DH/Rdtase_CS"/>
</dbReference>
<comment type="similarity">
    <text evidence="1">Belongs to the short-chain dehydrogenases/reductases (SDR) family.</text>
</comment>
<organism evidence="3 4">
    <name type="scientific">Vibrio agarilyticus</name>
    <dbReference type="NCBI Taxonomy" id="2726741"/>
    <lineage>
        <taxon>Bacteria</taxon>
        <taxon>Pseudomonadati</taxon>
        <taxon>Pseudomonadota</taxon>
        <taxon>Gammaproteobacteria</taxon>
        <taxon>Vibrionales</taxon>
        <taxon>Vibrionaceae</taxon>
        <taxon>Vibrio</taxon>
    </lineage>
</organism>